<keyword evidence="5" id="KW-0472">Membrane</keyword>
<dbReference type="GeneID" id="85014575"/>
<dbReference type="Gene3D" id="1.10.287.950">
    <property type="entry name" value="Methyl-accepting chemotaxis protein"/>
    <property type="match status" value="1"/>
</dbReference>
<protein>
    <submittedName>
        <fullName evidence="8">Methyl-accepting chemotaxis protein</fullName>
    </submittedName>
</protein>
<gene>
    <name evidence="8" type="ORF">HNQ46_001021</name>
</gene>
<dbReference type="GO" id="GO:0006935">
    <property type="term" value="P:chemotaxis"/>
    <property type="evidence" value="ECO:0007669"/>
    <property type="project" value="UniProtKB-KW"/>
</dbReference>
<dbReference type="PANTHER" id="PTHR43531">
    <property type="entry name" value="PROTEIN ICFG"/>
    <property type="match status" value="1"/>
</dbReference>
<dbReference type="RefSeq" id="WP_183683571.1">
    <property type="nucleotide sequence ID" value="NZ_JACHHH010000004.1"/>
</dbReference>
<dbReference type="InterPro" id="IPR004089">
    <property type="entry name" value="MCPsignal_dom"/>
</dbReference>
<dbReference type="InterPro" id="IPR051310">
    <property type="entry name" value="MCP_chemotaxis"/>
</dbReference>
<feature type="coiled-coil region" evidence="4">
    <location>
        <begin position="299"/>
        <end position="326"/>
    </location>
</feature>
<dbReference type="PROSITE" id="PS50192">
    <property type="entry name" value="T_SNARE"/>
    <property type="match status" value="1"/>
</dbReference>
<organism evidence="8 9">
    <name type="scientific">Oribacterium sinus</name>
    <dbReference type="NCBI Taxonomy" id="237576"/>
    <lineage>
        <taxon>Bacteria</taxon>
        <taxon>Bacillati</taxon>
        <taxon>Bacillota</taxon>
        <taxon>Clostridia</taxon>
        <taxon>Lachnospirales</taxon>
        <taxon>Lachnospiraceae</taxon>
        <taxon>Oribacterium</taxon>
    </lineage>
</organism>
<evidence type="ECO:0000256" key="1">
    <source>
        <dbReference type="ARBA" id="ARBA00022500"/>
    </source>
</evidence>
<dbReference type="PRINTS" id="PR00260">
    <property type="entry name" value="CHEMTRNSDUCR"/>
</dbReference>
<dbReference type="AlphaFoldDB" id="A0A7W9SFB6"/>
<dbReference type="CDD" id="cd11386">
    <property type="entry name" value="MCP_signal"/>
    <property type="match status" value="1"/>
</dbReference>
<dbReference type="PROSITE" id="PS50111">
    <property type="entry name" value="CHEMOTAXIS_TRANSDUC_2"/>
    <property type="match status" value="1"/>
</dbReference>
<feature type="domain" description="T-SNARE coiled-coil homology" evidence="7">
    <location>
        <begin position="475"/>
        <end position="537"/>
    </location>
</feature>
<proteinExistence type="inferred from homology"/>
<evidence type="ECO:0000259" key="6">
    <source>
        <dbReference type="PROSITE" id="PS50111"/>
    </source>
</evidence>
<comment type="caution">
    <text evidence="8">The sequence shown here is derived from an EMBL/GenBank/DDBJ whole genome shotgun (WGS) entry which is preliminary data.</text>
</comment>
<sequence length="560" mass="60608">MKKRWNQSTKLAFFSIGSILLLLLTAFAGVVNKVQSKKATELIKEQFELTVAAGDYSDGSVTLSKTSRAYAATGDKAYLDAYNKELTVDKNRENAVEVMHKYGLSESEEAALKGMSDASTYLAGLEAQSFTMVEQGDLKGALDLLYSQDYQEKEQAVSDDYDTLYDEVAERTQGESHAAEQMAALTQFLSLFLLIPTIIFVLITVFFVRTELMKPLLAIKNCMLGLSQGELMNTHLALPVDETEVGSTVKAIKDMNAHLKSVIADIVSRLGNMAAGNFRDEAACPKMYKGDYSAICDSLKTIQSMLKGTLQEIDNASKEVNASAKEVSHGSDVLSQGAAEQASSLEELSATIQAVSDQVRNNADNAENAALLSKTTETELESSSTQMNALNDSMSEMNHTAQEISNIIHTIDDIAFQTNVLALNAAVEAARAGEFGRGFAVVADEVRNLAGKSAEAAKNTTALIENTVRSIETGSQMTEEATKSLAQIVKRSQEMHEKITEIASLSQSQSKSVEEIAQGLEQVSAVVQHNSATAEESAASSAKLFDQVQNMEELLAKFKL</sequence>
<dbReference type="InterPro" id="IPR004090">
    <property type="entry name" value="Chemotax_Me-accpt_rcpt"/>
</dbReference>
<keyword evidence="3" id="KW-0807">Transducer</keyword>
<keyword evidence="1" id="KW-0145">Chemotaxis</keyword>
<reference evidence="8 9" key="1">
    <citation type="submission" date="2020-08" db="EMBL/GenBank/DDBJ databases">
        <title>Genomic Encyclopedia of Type Strains, Phase IV (KMG-IV): sequencing the most valuable type-strain genomes for metagenomic binning, comparative biology and taxonomic classification.</title>
        <authorList>
            <person name="Goeker M."/>
        </authorList>
    </citation>
    <scope>NUCLEOTIDE SEQUENCE [LARGE SCALE GENOMIC DNA]</scope>
    <source>
        <strain evidence="8 9">DSM 17245</strain>
    </source>
</reference>
<comment type="similarity">
    <text evidence="2">Belongs to the methyl-accepting chemotaxis (MCP) protein family.</text>
</comment>
<evidence type="ECO:0000259" key="7">
    <source>
        <dbReference type="PROSITE" id="PS50192"/>
    </source>
</evidence>
<dbReference type="InterPro" id="IPR000727">
    <property type="entry name" value="T_SNARE_dom"/>
</dbReference>
<feature type="transmembrane region" description="Helical" evidence="5">
    <location>
        <begin position="188"/>
        <end position="208"/>
    </location>
</feature>
<dbReference type="EMBL" id="JACHHH010000004">
    <property type="protein sequence ID" value="MBB6041049.1"/>
    <property type="molecule type" value="Genomic_DNA"/>
</dbReference>
<dbReference type="Gene3D" id="6.10.340.10">
    <property type="match status" value="1"/>
</dbReference>
<accession>A0A7W9SFB6</accession>
<evidence type="ECO:0000313" key="8">
    <source>
        <dbReference type="EMBL" id="MBB6041049.1"/>
    </source>
</evidence>
<dbReference type="PANTHER" id="PTHR43531:SF11">
    <property type="entry name" value="METHYL-ACCEPTING CHEMOTAXIS PROTEIN 3"/>
    <property type="match status" value="1"/>
</dbReference>
<dbReference type="SUPFAM" id="SSF58104">
    <property type="entry name" value="Methyl-accepting chemotaxis protein (MCP) signaling domain"/>
    <property type="match status" value="1"/>
</dbReference>
<evidence type="ECO:0000313" key="9">
    <source>
        <dbReference type="Proteomes" id="UP000522163"/>
    </source>
</evidence>
<keyword evidence="5" id="KW-1133">Transmembrane helix</keyword>
<evidence type="ECO:0000256" key="4">
    <source>
        <dbReference type="SAM" id="Coils"/>
    </source>
</evidence>
<dbReference type="Pfam" id="PF00015">
    <property type="entry name" value="MCPsignal"/>
    <property type="match status" value="1"/>
</dbReference>
<keyword evidence="5" id="KW-0812">Transmembrane</keyword>
<keyword evidence="4" id="KW-0175">Coiled coil</keyword>
<evidence type="ECO:0000256" key="2">
    <source>
        <dbReference type="ARBA" id="ARBA00029447"/>
    </source>
</evidence>
<dbReference type="GO" id="GO:0007165">
    <property type="term" value="P:signal transduction"/>
    <property type="evidence" value="ECO:0007669"/>
    <property type="project" value="UniProtKB-KW"/>
</dbReference>
<name>A0A7W9SFB6_9FIRM</name>
<dbReference type="GO" id="GO:0004888">
    <property type="term" value="F:transmembrane signaling receptor activity"/>
    <property type="evidence" value="ECO:0007669"/>
    <property type="project" value="InterPro"/>
</dbReference>
<dbReference type="SMART" id="SM00283">
    <property type="entry name" value="MA"/>
    <property type="match status" value="1"/>
</dbReference>
<dbReference type="GO" id="GO:0016020">
    <property type="term" value="C:membrane"/>
    <property type="evidence" value="ECO:0007669"/>
    <property type="project" value="InterPro"/>
</dbReference>
<evidence type="ECO:0000256" key="3">
    <source>
        <dbReference type="PROSITE-ProRule" id="PRU00284"/>
    </source>
</evidence>
<dbReference type="Proteomes" id="UP000522163">
    <property type="component" value="Unassembled WGS sequence"/>
</dbReference>
<evidence type="ECO:0000256" key="5">
    <source>
        <dbReference type="SAM" id="Phobius"/>
    </source>
</evidence>
<feature type="domain" description="Methyl-accepting transducer" evidence="6">
    <location>
        <begin position="316"/>
        <end position="545"/>
    </location>
</feature>